<comment type="similarity">
    <text evidence="6">Belongs to the nlpA lipoprotein family.</text>
</comment>
<evidence type="ECO:0000256" key="1">
    <source>
        <dbReference type="ARBA" id="ARBA00004635"/>
    </source>
</evidence>
<dbReference type="Proteomes" id="UP000446348">
    <property type="component" value="Unassembled WGS sequence"/>
</dbReference>
<dbReference type="AlphaFoldDB" id="A0A845RN86"/>
<comment type="subcellular location">
    <subcellularLocation>
        <location evidence="1">Membrane</location>
        <topology evidence="1">Lipid-anchor</topology>
    </subcellularLocation>
</comment>
<evidence type="ECO:0000256" key="5">
    <source>
        <dbReference type="ARBA" id="ARBA00023288"/>
    </source>
</evidence>
<name>A0A845RN86_9FIRM</name>
<evidence type="ECO:0000256" key="6">
    <source>
        <dbReference type="PIRNR" id="PIRNR002854"/>
    </source>
</evidence>
<evidence type="ECO:0000256" key="3">
    <source>
        <dbReference type="ARBA" id="ARBA00023136"/>
    </source>
</evidence>
<dbReference type="Gene3D" id="3.40.190.10">
    <property type="entry name" value="Periplasmic binding protein-like II"/>
    <property type="match status" value="2"/>
</dbReference>
<dbReference type="SUPFAM" id="SSF53850">
    <property type="entry name" value="Periplasmic binding protein-like II"/>
    <property type="match status" value="1"/>
</dbReference>
<feature type="signal peptide" evidence="8">
    <location>
        <begin position="1"/>
        <end position="21"/>
    </location>
</feature>
<sequence>MKSIKQLFASALALTCALSLAACGGSAAPASSSAPAPAPSTAEEASAPVDATASATVSSGDAVTIKVGASPAPHAEILESIKPALAAEGVNLEIVEFTDYVIPNMALDEGDIDANYFQHYPYLADFNEKNGTDLVSAGAIHFEPLGIYPGKTASIEALADGATIAIPNDATNEARALLLLEKLGLIKLADGVGLSATPLDITENTKNIKFEEIEAAQVPNVLPDVDLAVINGNYALGAGLAGKVLTTEDKDSEAAQEFANIVAVRTGDESRPEIQKLIAALQSDETAAFINEKYNGTVIPVF</sequence>
<dbReference type="Proteomes" id="UP000462501">
    <property type="component" value="Unassembled WGS sequence"/>
</dbReference>
<dbReference type="Pfam" id="PF03180">
    <property type="entry name" value="Lipoprotein_9"/>
    <property type="match status" value="1"/>
</dbReference>
<organism evidence="9 11">
    <name type="scientific">Anaerotruncus colihominis</name>
    <dbReference type="NCBI Taxonomy" id="169435"/>
    <lineage>
        <taxon>Bacteria</taxon>
        <taxon>Bacillati</taxon>
        <taxon>Bacillota</taxon>
        <taxon>Clostridia</taxon>
        <taxon>Eubacteriales</taxon>
        <taxon>Oscillospiraceae</taxon>
        <taxon>Anaerotruncus</taxon>
    </lineage>
</organism>
<dbReference type="RefSeq" id="WP_160210943.1">
    <property type="nucleotide sequence ID" value="NZ_CASBEY010000022.1"/>
</dbReference>
<dbReference type="PANTHER" id="PTHR30429:SF0">
    <property type="entry name" value="METHIONINE-BINDING LIPOPROTEIN METQ"/>
    <property type="match status" value="1"/>
</dbReference>
<evidence type="ECO:0000313" key="11">
    <source>
        <dbReference type="Proteomes" id="UP000446348"/>
    </source>
</evidence>
<feature type="chain" id="PRO_5038259810" description="Lipoprotein" evidence="8">
    <location>
        <begin position="22"/>
        <end position="302"/>
    </location>
</feature>
<accession>A0A845RN86</accession>
<dbReference type="EMBL" id="QXWZ01000040">
    <property type="protein sequence ID" value="NBI80251.1"/>
    <property type="molecule type" value="Genomic_DNA"/>
</dbReference>
<gene>
    <name evidence="9" type="ORF">D3Z39_15550</name>
    <name evidence="10" type="ORF">FMM72_15945</name>
</gene>
<reference evidence="10 12" key="2">
    <citation type="submission" date="2019-06" db="EMBL/GenBank/DDBJ databases">
        <title>Draft genome sequences of 15 bacterial species constituting the stable defined intestinal microbiota of the GM15 gnotobiotic mouse model.</title>
        <authorList>
            <person name="Elie C."/>
            <person name="Mathieu A."/>
            <person name="Saliou A."/>
            <person name="Darnaud M."/>
            <person name="Leulier F."/>
            <person name="Tamellini A."/>
        </authorList>
    </citation>
    <scope>NUCLEOTIDE SEQUENCE [LARGE SCALE GENOMIC DNA]</scope>
    <source>
        <strain evidence="10 12">JM4-15</strain>
    </source>
</reference>
<evidence type="ECO:0000313" key="9">
    <source>
        <dbReference type="EMBL" id="NBI80251.1"/>
    </source>
</evidence>
<evidence type="ECO:0000256" key="4">
    <source>
        <dbReference type="ARBA" id="ARBA00023139"/>
    </source>
</evidence>
<dbReference type="PROSITE" id="PS51257">
    <property type="entry name" value="PROKAR_LIPOPROTEIN"/>
    <property type="match status" value="1"/>
</dbReference>
<proteinExistence type="inferred from homology"/>
<dbReference type="PANTHER" id="PTHR30429">
    <property type="entry name" value="D-METHIONINE-BINDING LIPOPROTEIN METQ"/>
    <property type="match status" value="1"/>
</dbReference>
<keyword evidence="4" id="KW-0564">Palmitate</keyword>
<dbReference type="EMBL" id="VIQT01000022">
    <property type="protein sequence ID" value="NDO40686.1"/>
    <property type="molecule type" value="Genomic_DNA"/>
</dbReference>
<evidence type="ECO:0000256" key="2">
    <source>
        <dbReference type="ARBA" id="ARBA00022729"/>
    </source>
</evidence>
<feature type="lipid moiety-binding region" description="S-diacylglycerol cysteine" evidence="7">
    <location>
        <position position="23"/>
    </location>
</feature>
<keyword evidence="5 6" id="KW-0449">Lipoprotein</keyword>
<keyword evidence="2 8" id="KW-0732">Signal</keyword>
<evidence type="ECO:0000313" key="12">
    <source>
        <dbReference type="Proteomes" id="UP000462501"/>
    </source>
</evidence>
<evidence type="ECO:0000256" key="8">
    <source>
        <dbReference type="SAM" id="SignalP"/>
    </source>
</evidence>
<protein>
    <recommendedName>
        <fullName evidence="6">Lipoprotein</fullName>
    </recommendedName>
</protein>
<keyword evidence="3" id="KW-0472">Membrane</keyword>
<dbReference type="CDD" id="cd13597">
    <property type="entry name" value="PBP2_lipoprotein_Tp32"/>
    <property type="match status" value="1"/>
</dbReference>
<dbReference type="OrthoDB" id="9812878at2"/>
<dbReference type="PIRSF" id="PIRSF002854">
    <property type="entry name" value="MetQ"/>
    <property type="match status" value="1"/>
</dbReference>
<evidence type="ECO:0000313" key="10">
    <source>
        <dbReference type="EMBL" id="NDO40686.1"/>
    </source>
</evidence>
<comment type="caution">
    <text evidence="9">The sequence shown here is derived from an EMBL/GenBank/DDBJ whole genome shotgun (WGS) entry which is preliminary data.</text>
</comment>
<evidence type="ECO:0000256" key="7">
    <source>
        <dbReference type="PIRSR" id="PIRSR002854-1"/>
    </source>
</evidence>
<dbReference type="GO" id="GO:0016020">
    <property type="term" value="C:membrane"/>
    <property type="evidence" value="ECO:0007669"/>
    <property type="project" value="UniProtKB-SubCell"/>
</dbReference>
<dbReference type="InterPro" id="IPR004872">
    <property type="entry name" value="Lipoprotein_NlpA"/>
</dbReference>
<reference evidence="9 11" key="1">
    <citation type="submission" date="2018-08" db="EMBL/GenBank/DDBJ databases">
        <title>Murine metabolic-syndrome-specific gut microbial biobank.</title>
        <authorList>
            <person name="Liu C."/>
        </authorList>
    </citation>
    <scope>NUCLEOTIDE SEQUENCE [LARGE SCALE GENOMIC DNA]</scope>
    <source>
        <strain evidence="9 11">X69</strain>
    </source>
</reference>